<feature type="region of interest" description="Disordered" evidence="1">
    <location>
        <begin position="275"/>
        <end position="314"/>
    </location>
</feature>
<protein>
    <submittedName>
        <fullName evidence="2">Uncharacterized protein</fullName>
    </submittedName>
</protein>
<dbReference type="Proteomes" id="UP000324800">
    <property type="component" value="Unassembled WGS sequence"/>
</dbReference>
<reference evidence="2 3" key="1">
    <citation type="submission" date="2019-03" db="EMBL/GenBank/DDBJ databases">
        <title>Single cell metagenomics reveals metabolic interactions within the superorganism composed of flagellate Streblomastix strix and complex community of Bacteroidetes bacteria on its surface.</title>
        <authorList>
            <person name="Treitli S.C."/>
            <person name="Kolisko M."/>
            <person name="Husnik F."/>
            <person name="Keeling P."/>
            <person name="Hampl V."/>
        </authorList>
    </citation>
    <scope>NUCLEOTIDE SEQUENCE [LARGE SCALE GENOMIC DNA]</scope>
    <source>
        <strain evidence="2">ST1C</strain>
    </source>
</reference>
<organism evidence="2 3">
    <name type="scientific">Streblomastix strix</name>
    <dbReference type="NCBI Taxonomy" id="222440"/>
    <lineage>
        <taxon>Eukaryota</taxon>
        <taxon>Metamonada</taxon>
        <taxon>Preaxostyla</taxon>
        <taxon>Oxymonadida</taxon>
        <taxon>Streblomastigidae</taxon>
        <taxon>Streblomastix</taxon>
    </lineage>
</organism>
<gene>
    <name evidence="2" type="ORF">EZS28_007667</name>
</gene>
<dbReference type="EMBL" id="SNRW01001335">
    <property type="protein sequence ID" value="KAA6396805.1"/>
    <property type="molecule type" value="Genomic_DNA"/>
</dbReference>
<comment type="caution">
    <text evidence="2">The sequence shown here is derived from an EMBL/GenBank/DDBJ whole genome shotgun (WGS) entry which is preliminary data.</text>
</comment>
<evidence type="ECO:0000256" key="1">
    <source>
        <dbReference type="SAM" id="MobiDB-lite"/>
    </source>
</evidence>
<feature type="region of interest" description="Disordered" evidence="1">
    <location>
        <begin position="1"/>
        <end position="42"/>
    </location>
</feature>
<name>A0A5J4WQZ3_9EUKA</name>
<feature type="compositionally biased region" description="Basic and acidic residues" evidence="1">
    <location>
        <begin position="287"/>
        <end position="314"/>
    </location>
</feature>
<feature type="compositionally biased region" description="Polar residues" evidence="1">
    <location>
        <begin position="96"/>
        <end position="111"/>
    </location>
</feature>
<feature type="region of interest" description="Disordered" evidence="1">
    <location>
        <begin position="96"/>
        <end position="118"/>
    </location>
</feature>
<proteinExistence type="predicted"/>
<dbReference type="AlphaFoldDB" id="A0A5J4WQZ3"/>
<accession>A0A5J4WQZ3</accession>
<sequence length="314" mass="35469">MNKDNSNSQTQRPDTPTQKTTHRGGVKQRQKKLERELQKLQASQQLEQQKNNDFNIMNIDIPDIQGTIGQLTGLQPSSGAQSASLNAGLRLKETGSISASNWERTDPQINKGQEDNTEEEENELTDGAALIQNQNYRVNVVSQLQVQENLGTQPQNNLGLNALSQMDKDNSGPAPVGVQEKFKKRKASRKTKIERLSATNEPCKGSNAQTQTQIASTVPKPKVTPKKKVEKKPNKLDLFQKILMMRMKWSRAPDRPGILQLWKISVEISLWNREKERTDEDGFTGDGGKDWKISAQRKEEVNRGEQKDLYMHKN</sequence>
<evidence type="ECO:0000313" key="3">
    <source>
        <dbReference type="Proteomes" id="UP000324800"/>
    </source>
</evidence>
<feature type="compositionally biased region" description="Polar residues" evidence="1">
    <location>
        <begin position="1"/>
        <end position="19"/>
    </location>
</feature>
<evidence type="ECO:0000313" key="2">
    <source>
        <dbReference type="EMBL" id="KAA6396805.1"/>
    </source>
</evidence>
<feature type="compositionally biased region" description="Basic residues" evidence="1">
    <location>
        <begin position="20"/>
        <end position="30"/>
    </location>
</feature>